<organism evidence="1 2">
    <name type="scientific">Longimicrobium terrae</name>
    <dbReference type="NCBI Taxonomy" id="1639882"/>
    <lineage>
        <taxon>Bacteria</taxon>
        <taxon>Pseudomonadati</taxon>
        <taxon>Gemmatimonadota</taxon>
        <taxon>Longimicrobiia</taxon>
        <taxon>Longimicrobiales</taxon>
        <taxon>Longimicrobiaceae</taxon>
        <taxon>Longimicrobium</taxon>
    </lineage>
</organism>
<gene>
    <name evidence="1" type="ORF">HNQ61_001687</name>
</gene>
<evidence type="ECO:0000313" key="1">
    <source>
        <dbReference type="EMBL" id="MBB6070070.1"/>
    </source>
</evidence>
<evidence type="ECO:0000313" key="2">
    <source>
        <dbReference type="Proteomes" id="UP000582837"/>
    </source>
</evidence>
<proteinExistence type="predicted"/>
<accession>A0A841GS68</accession>
<sequence>MNIELTIRRAALLAALAPLLLGGCVTASKRMDQGQRLEERGQSVDAAQRYIDALRRDPSLADARIRVQETGARAVDQLLARSEAALSAGDAGEAADLLLRLDALRRDAAAVNVPLAAPADYAQHRRSTLDAAIEASLDRGEQYAGSGRWSDALGGLDRAVSRWQPSAQQRARIDEARLATYLAWGEREAQAGRYRAAYDVTDRAVRLLGRDYAGMDRALELQARVLEEGTVRVAVLPLSLAPGMEGAIEADWLTEVDDELEDAPARAPMFVRMIDPREVRREVRRRGSSRTPLSGYEAAGIGRALEADVVVRMEVDSVWMDSSDVRTERRAAKLRTGADTAYTVASGQRQTRVRVRYTLVDVPSRRELSADDFSARASNRFREPRFAGNWRQLLLSRDEQTLFDNASRNPGLGERNEELTRGVVERFASEVMERVSRLVD</sequence>
<reference evidence="1 2" key="1">
    <citation type="submission" date="2020-08" db="EMBL/GenBank/DDBJ databases">
        <title>Genomic Encyclopedia of Type Strains, Phase IV (KMG-IV): sequencing the most valuable type-strain genomes for metagenomic binning, comparative biology and taxonomic classification.</title>
        <authorList>
            <person name="Goeker M."/>
        </authorList>
    </citation>
    <scope>NUCLEOTIDE SEQUENCE [LARGE SCALE GENOMIC DNA]</scope>
    <source>
        <strain evidence="1 2">DSM 29007</strain>
    </source>
</reference>
<protein>
    <recommendedName>
        <fullName evidence="3">Tetratricopeptide repeat protein</fullName>
    </recommendedName>
</protein>
<evidence type="ECO:0008006" key="3">
    <source>
        <dbReference type="Google" id="ProtNLM"/>
    </source>
</evidence>
<dbReference type="EMBL" id="JACHIA010000003">
    <property type="protein sequence ID" value="MBB6070070.1"/>
    <property type="molecule type" value="Genomic_DNA"/>
</dbReference>
<dbReference type="Proteomes" id="UP000582837">
    <property type="component" value="Unassembled WGS sequence"/>
</dbReference>
<name>A0A841GS68_9BACT</name>
<dbReference type="AlphaFoldDB" id="A0A841GS68"/>
<keyword evidence="2" id="KW-1185">Reference proteome</keyword>
<comment type="caution">
    <text evidence="1">The sequence shown here is derived from an EMBL/GenBank/DDBJ whole genome shotgun (WGS) entry which is preliminary data.</text>
</comment>
<dbReference type="RefSeq" id="WP_170039807.1">
    <property type="nucleotide sequence ID" value="NZ_JABDTL010000002.1"/>
</dbReference>